<protein>
    <submittedName>
        <fullName evidence="1">Uncharacterized protein</fullName>
    </submittedName>
</protein>
<evidence type="ECO:0000313" key="2">
    <source>
        <dbReference type="Proteomes" id="UP000005475"/>
    </source>
</evidence>
<comment type="caution">
    <text evidence="1">The sequence shown here is derived from an EMBL/GenBank/DDBJ whole genome shotgun (WGS) entry which is preliminary data.</text>
</comment>
<organism evidence="1 2">
    <name type="scientific">Bacteroides ovatus (strain ATCC 8483 / DSM 1896 / JCM 5824 / BCRC 10623 / CCUG 4943 / NCTC 11153)</name>
    <dbReference type="NCBI Taxonomy" id="411476"/>
    <lineage>
        <taxon>Bacteria</taxon>
        <taxon>Pseudomonadati</taxon>
        <taxon>Bacteroidota</taxon>
        <taxon>Bacteroidia</taxon>
        <taxon>Bacteroidales</taxon>
        <taxon>Bacteroidaceae</taxon>
        <taxon>Bacteroides</taxon>
    </lineage>
</organism>
<dbReference type="AlphaFoldDB" id="A0AAN3A7S1"/>
<proteinExistence type="predicted"/>
<dbReference type="EMBL" id="AAXF02000049">
    <property type="protein sequence ID" value="EDO11486.1"/>
    <property type="molecule type" value="Genomic_DNA"/>
</dbReference>
<sequence length="51" mass="5925">MVFCDKPLRSVIVLIFNISKANALLQNNKKNKTGYICRMCFRFKDATNIKD</sequence>
<evidence type="ECO:0000313" key="1">
    <source>
        <dbReference type="EMBL" id="EDO11486.1"/>
    </source>
</evidence>
<dbReference type="Proteomes" id="UP000005475">
    <property type="component" value="Unassembled WGS sequence"/>
</dbReference>
<gene>
    <name evidence="1" type="ORF">BACOVA_02695</name>
</gene>
<reference evidence="1 2" key="1">
    <citation type="submission" date="2007-03" db="EMBL/GenBank/DDBJ databases">
        <authorList>
            <person name="Fulton L."/>
            <person name="Clifton S."/>
            <person name="Fulton B."/>
            <person name="Xu J."/>
            <person name="Minx P."/>
            <person name="Pepin K.H."/>
            <person name="Johnson M."/>
            <person name="Thiruvilangam P."/>
            <person name="Bhonagiri V."/>
            <person name="Nash W.E."/>
            <person name="Mardis E.R."/>
            <person name="Wilson R.K."/>
        </authorList>
    </citation>
    <scope>NUCLEOTIDE SEQUENCE [LARGE SCALE GENOMIC DNA]</scope>
    <source>
        <strain evidence="2">ATCC 8483 / DSM 1896 / JCM 5824 / BCRC 10623 / CCUG 4943 / NCTC 11153</strain>
    </source>
</reference>
<name>A0AAN3A7S1_BACO1</name>
<accession>A0AAN3A7S1</accession>
<reference evidence="2" key="2">
    <citation type="submission" date="2007-04" db="EMBL/GenBank/DDBJ databases">
        <title>Draft genome sequence of Bacteroides ovatus (ATCC 8483).</title>
        <authorList>
            <person name="Sudarsanam P."/>
            <person name="Ley R."/>
            <person name="Guruge J."/>
            <person name="Turnbaugh P.J."/>
            <person name="Mahowald M."/>
            <person name="Liep D."/>
            <person name="Gordon J."/>
        </authorList>
    </citation>
    <scope>NUCLEOTIDE SEQUENCE [LARGE SCALE GENOMIC DNA]</scope>
    <source>
        <strain evidence="2">ATCC 8483 / DSM 1896 / JCM 5824 / BCRC 10623 / CCUG 4943 / NCTC 11153</strain>
    </source>
</reference>